<dbReference type="PANTHER" id="PTHR33164">
    <property type="entry name" value="TRANSCRIPTIONAL REGULATOR, MARR FAMILY"/>
    <property type="match status" value="1"/>
</dbReference>
<feature type="region of interest" description="Disordered" evidence="4">
    <location>
        <begin position="1"/>
        <end position="28"/>
    </location>
</feature>
<evidence type="ECO:0000256" key="2">
    <source>
        <dbReference type="ARBA" id="ARBA00023125"/>
    </source>
</evidence>
<keyword evidence="7" id="KW-1185">Reference proteome</keyword>
<sequence>MVGRFKRQEPMSAEPDEEGADALPRPDLTLPRAVREAHRAMTRALQHRIAGYGVSMGQWYFLRALWEQDGLTQRELSQRVGMMEPTTVTALNNLERCELVQRVRNPHDRRKVNIYLTPKGKSLRSDVLPCVGEIEENATLGISPGELALTVSVLSRVSANLGGLPPIGGDDELG</sequence>
<reference evidence="6 7" key="1">
    <citation type="submission" date="2018-07" db="EMBL/GenBank/DDBJ databases">
        <title>Genome sequence of Azospirillum sp. ATCC 49961.</title>
        <authorList>
            <person name="Sant'Anna F.H."/>
            <person name="Baldani J.I."/>
            <person name="Zilli J.E."/>
            <person name="Reis V.M."/>
            <person name="Hartmann A."/>
            <person name="Cruz L."/>
            <person name="de Souza E.M."/>
            <person name="de Oliveira Pedrosa F."/>
            <person name="Passaglia L.M.P."/>
        </authorList>
    </citation>
    <scope>NUCLEOTIDE SEQUENCE [LARGE SCALE GENOMIC DNA]</scope>
    <source>
        <strain evidence="6 7">ATCC 49961</strain>
    </source>
</reference>
<dbReference type="InterPro" id="IPR036388">
    <property type="entry name" value="WH-like_DNA-bd_sf"/>
</dbReference>
<dbReference type="OrthoDB" id="511972at2"/>
<evidence type="ECO:0000256" key="1">
    <source>
        <dbReference type="ARBA" id="ARBA00023015"/>
    </source>
</evidence>
<dbReference type="GO" id="GO:0003677">
    <property type="term" value="F:DNA binding"/>
    <property type="evidence" value="ECO:0007669"/>
    <property type="project" value="UniProtKB-KW"/>
</dbReference>
<dbReference type="SUPFAM" id="SSF46785">
    <property type="entry name" value="Winged helix' DNA-binding domain"/>
    <property type="match status" value="1"/>
</dbReference>
<evidence type="ECO:0000313" key="7">
    <source>
        <dbReference type="Proteomes" id="UP000480854"/>
    </source>
</evidence>
<dbReference type="Pfam" id="PF12802">
    <property type="entry name" value="MarR_2"/>
    <property type="match status" value="1"/>
</dbReference>
<dbReference type="CDD" id="cd00093">
    <property type="entry name" value="HTH_XRE"/>
    <property type="match status" value="1"/>
</dbReference>
<organism evidence="6 7">
    <name type="scientific">Roseomonas genomospecies 6</name>
    <dbReference type="NCBI Taxonomy" id="214106"/>
    <lineage>
        <taxon>Bacteria</taxon>
        <taxon>Pseudomonadati</taxon>
        <taxon>Pseudomonadota</taxon>
        <taxon>Alphaproteobacteria</taxon>
        <taxon>Acetobacterales</taxon>
        <taxon>Roseomonadaceae</taxon>
        <taxon>Roseomonas</taxon>
    </lineage>
</organism>
<keyword evidence="2" id="KW-0238">DNA-binding</keyword>
<evidence type="ECO:0000259" key="5">
    <source>
        <dbReference type="PROSITE" id="PS50995"/>
    </source>
</evidence>
<dbReference type="PRINTS" id="PR00598">
    <property type="entry name" value="HTHMARR"/>
</dbReference>
<dbReference type="PANTHER" id="PTHR33164:SF64">
    <property type="entry name" value="TRANSCRIPTIONAL REGULATOR SLYA"/>
    <property type="match status" value="1"/>
</dbReference>
<name>A0A9W7NG82_9PROT</name>
<evidence type="ECO:0000256" key="4">
    <source>
        <dbReference type="SAM" id="MobiDB-lite"/>
    </source>
</evidence>
<protein>
    <submittedName>
        <fullName evidence="6">MarR family transcriptional regulator</fullName>
    </submittedName>
</protein>
<dbReference type="InterPro" id="IPR001387">
    <property type="entry name" value="Cro/C1-type_HTH"/>
</dbReference>
<evidence type="ECO:0000256" key="3">
    <source>
        <dbReference type="ARBA" id="ARBA00023163"/>
    </source>
</evidence>
<keyword evidence="3" id="KW-0804">Transcription</keyword>
<dbReference type="InterPro" id="IPR039422">
    <property type="entry name" value="MarR/SlyA-like"/>
</dbReference>
<dbReference type="InterPro" id="IPR036390">
    <property type="entry name" value="WH_DNA-bd_sf"/>
</dbReference>
<dbReference type="SMART" id="SM00347">
    <property type="entry name" value="HTH_MARR"/>
    <property type="match status" value="1"/>
</dbReference>
<dbReference type="Gene3D" id="1.10.10.10">
    <property type="entry name" value="Winged helix-like DNA-binding domain superfamily/Winged helix DNA-binding domain"/>
    <property type="match status" value="1"/>
</dbReference>
<feature type="domain" description="HTH marR-type" evidence="5">
    <location>
        <begin position="27"/>
        <end position="159"/>
    </location>
</feature>
<comment type="caution">
    <text evidence="6">The sequence shown here is derived from an EMBL/GenBank/DDBJ whole genome shotgun (WGS) entry which is preliminary data.</text>
</comment>
<dbReference type="EMBL" id="QOKW01000019">
    <property type="protein sequence ID" value="KAA0678060.1"/>
    <property type="molecule type" value="Genomic_DNA"/>
</dbReference>
<dbReference type="GO" id="GO:0006950">
    <property type="term" value="P:response to stress"/>
    <property type="evidence" value="ECO:0007669"/>
    <property type="project" value="TreeGrafter"/>
</dbReference>
<proteinExistence type="predicted"/>
<dbReference type="InterPro" id="IPR000835">
    <property type="entry name" value="HTH_MarR-typ"/>
</dbReference>
<dbReference type="GO" id="GO:0003700">
    <property type="term" value="F:DNA-binding transcription factor activity"/>
    <property type="evidence" value="ECO:0007669"/>
    <property type="project" value="InterPro"/>
</dbReference>
<dbReference type="PROSITE" id="PS50995">
    <property type="entry name" value="HTH_MARR_2"/>
    <property type="match status" value="1"/>
</dbReference>
<accession>A0A9W7NG82</accession>
<dbReference type="Proteomes" id="UP000480854">
    <property type="component" value="Unassembled WGS sequence"/>
</dbReference>
<dbReference type="AlphaFoldDB" id="A0A9W7NG82"/>
<evidence type="ECO:0000313" key="6">
    <source>
        <dbReference type="EMBL" id="KAA0678060.1"/>
    </source>
</evidence>
<gene>
    <name evidence="6" type="ORF">DS843_20975</name>
</gene>
<keyword evidence="1" id="KW-0805">Transcription regulation</keyword>